<dbReference type="AlphaFoldDB" id="A0A0C3FXL2"/>
<dbReference type="Proteomes" id="UP000054166">
    <property type="component" value="Unassembled WGS sequence"/>
</dbReference>
<reference evidence="2" key="2">
    <citation type="submission" date="2015-01" db="EMBL/GenBank/DDBJ databases">
        <title>Evolutionary Origins and Diversification of the Mycorrhizal Mutualists.</title>
        <authorList>
            <consortium name="DOE Joint Genome Institute"/>
            <consortium name="Mycorrhizal Genomics Consortium"/>
            <person name="Kohler A."/>
            <person name="Kuo A."/>
            <person name="Nagy L.G."/>
            <person name="Floudas D."/>
            <person name="Copeland A."/>
            <person name="Barry K.W."/>
            <person name="Cichocki N."/>
            <person name="Veneault-Fourrey C."/>
            <person name="LaButti K."/>
            <person name="Lindquist E.A."/>
            <person name="Lipzen A."/>
            <person name="Lundell T."/>
            <person name="Morin E."/>
            <person name="Murat C."/>
            <person name="Riley R."/>
            <person name="Ohm R."/>
            <person name="Sun H."/>
            <person name="Tunlid A."/>
            <person name="Henrissat B."/>
            <person name="Grigoriev I.V."/>
            <person name="Hibbett D.S."/>
            <person name="Martin F."/>
        </authorList>
    </citation>
    <scope>NUCLEOTIDE SEQUENCE [LARGE SCALE GENOMIC DNA]</scope>
    <source>
        <strain evidence="2">F 1598</strain>
    </source>
</reference>
<sequence>MKTSVNCLPFASPVITAIARLAFTFASKTLSHCLPAPTEIFRPMRSPQLHFPSISLVLSRAQCLMHSPNHLPKRFYQQSVTPLLPVYHDDNMQTMDERNSVPHVGLDVTLPSILETDEELASQQEVLAGNELDDAAVKRKNLIYSLVIALALALKRKFRGFCVKIHKAEADSEASAQNPT</sequence>
<dbReference type="InParanoid" id="A0A0C3FXL2"/>
<reference evidence="1 2" key="1">
    <citation type="submission" date="2014-04" db="EMBL/GenBank/DDBJ databases">
        <authorList>
            <consortium name="DOE Joint Genome Institute"/>
            <person name="Kuo A."/>
            <person name="Tarkka M."/>
            <person name="Buscot F."/>
            <person name="Kohler A."/>
            <person name="Nagy L.G."/>
            <person name="Floudas D."/>
            <person name="Copeland A."/>
            <person name="Barry K.W."/>
            <person name="Cichocki N."/>
            <person name="Veneault-Fourrey C."/>
            <person name="LaButti K."/>
            <person name="Lindquist E.A."/>
            <person name="Lipzen A."/>
            <person name="Lundell T."/>
            <person name="Morin E."/>
            <person name="Murat C."/>
            <person name="Sun H."/>
            <person name="Tunlid A."/>
            <person name="Henrissat B."/>
            <person name="Grigoriev I.V."/>
            <person name="Hibbett D.S."/>
            <person name="Martin F."/>
            <person name="Nordberg H.P."/>
            <person name="Cantor M.N."/>
            <person name="Hua S.X."/>
        </authorList>
    </citation>
    <scope>NUCLEOTIDE SEQUENCE [LARGE SCALE GENOMIC DNA]</scope>
    <source>
        <strain evidence="1 2">F 1598</strain>
    </source>
</reference>
<accession>A0A0C3FXL2</accession>
<dbReference type="HOGENOM" id="CLU_1496782_0_0_1"/>
<dbReference type="EMBL" id="KN832975">
    <property type="protein sequence ID" value="KIM89035.1"/>
    <property type="molecule type" value="Genomic_DNA"/>
</dbReference>
<name>A0A0C3FXL2_PILCF</name>
<keyword evidence="2" id="KW-1185">Reference proteome</keyword>
<proteinExistence type="predicted"/>
<protein>
    <submittedName>
        <fullName evidence="1">Uncharacterized protein</fullName>
    </submittedName>
</protein>
<evidence type="ECO:0000313" key="2">
    <source>
        <dbReference type="Proteomes" id="UP000054166"/>
    </source>
</evidence>
<organism evidence="1 2">
    <name type="scientific">Piloderma croceum (strain F 1598)</name>
    <dbReference type="NCBI Taxonomy" id="765440"/>
    <lineage>
        <taxon>Eukaryota</taxon>
        <taxon>Fungi</taxon>
        <taxon>Dikarya</taxon>
        <taxon>Basidiomycota</taxon>
        <taxon>Agaricomycotina</taxon>
        <taxon>Agaricomycetes</taxon>
        <taxon>Agaricomycetidae</taxon>
        <taxon>Atheliales</taxon>
        <taxon>Atheliaceae</taxon>
        <taxon>Piloderma</taxon>
    </lineage>
</organism>
<gene>
    <name evidence="1" type="ORF">PILCRDRAFT_208813</name>
</gene>
<evidence type="ECO:0000313" key="1">
    <source>
        <dbReference type="EMBL" id="KIM89035.1"/>
    </source>
</evidence>